<organism evidence="2 3">
    <name type="scientific">Vitrella brassicaformis (strain CCMP3155)</name>
    <dbReference type="NCBI Taxonomy" id="1169540"/>
    <lineage>
        <taxon>Eukaryota</taxon>
        <taxon>Sar</taxon>
        <taxon>Alveolata</taxon>
        <taxon>Colpodellida</taxon>
        <taxon>Vitrellaceae</taxon>
        <taxon>Vitrella</taxon>
    </lineage>
</organism>
<reference evidence="2 3" key="1">
    <citation type="submission" date="2014-11" db="EMBL/GenBank/DDBJ databases">
        <authorList>
            <person name="Zhu J."/>
            <person name="Qi W."/>
            <person name="Song R."/>
        </authorList>
    </citation>
    <scope>NUCLEOTIDE SEQUENCE [LARGE SCALE GENOMIC DNA]</scope>
</reference>
<gene>
    <name evidence="2" type="ORF">Vbra_23121</name>
</gene>
<feature type="non-terminal residue" evidence="2">
    <location>
        <position position="1"/>
    </location>
</feature>
<evidence type="ECO:0000256" key="1">
    <source>
        <dbReference type="SAM" id="MobiDB-lite"/>
    </source>
</evidence>
<dbReference type="InParanoid" id="A0A0G4EBH5"/>
<sequence length="492" mass="53651">DEIHRVATYIAGKWPSILAVLDGSLAFILGSSPALTHLDIFPLLCCTDYGDYGTSESSVVPLTTAALQSLKNLRHLTPNSGGAAASSSISASPFPSPSPSPSGAATKRHLKVHCPLRIVRDLGRADDSVETIREAEKMGWEVVREGGTTSIDCRGETTEGPPTAETLAVVETIKRHAGGGDPTSPHFSGIQFDNASTLDITLSTHGPDVDAESFNSIPNGLIEETTLKSLSNVTEFYLSDINGGSYGISTCDPEYLIPPATPNRLSRLLSSLPARTHVDFDYSTAHAILASEALAYIQQGITKPLKKLEIVYDEPLFFNKPRTKAAAPVAFPSPDTPRQYPTVEELSIEIKPIEISFVGVQAVYNARAESVPERLRDLFRLVHELRPKHATFKLSERADTFAAPGDGDQVESELDLLFRESRVRDDMAEYGMKLRFPNIGARYNGKYSSIEELEALPREHELAVEMAIWPLDNSDADGEEREGLDDEEGWTD</sequence>
<dbReference type="VEuPathDB" id="CryptoDB:Vbra_23121"/>
<keyword evidence="3" id="KW-1185">Reference proteome</keyword>
<feature type="region of interest" description="Disordered" evidence="1">
    <location>
        <begin position="78"/>
        <end position="107"/>
    </location>
</feature>
<proteinExistence type="predicted"/>
<dbReference type="Proteomes" id="UP000041254">
    <property type="component" value="Unassembled WGS sequence"/>
</dbReference>
<protein>
    <submittedName>
        <fullName evidence="2">Uncharacterized protein</fullName>
    </submittedName>
</protein>
<name>A0A0G4EBH5_VITBC</name>
<feature type="compositionally biased region" description="Low complexity" evidence="1">
    <location>
        <begin position="78"/>
        <end position="93"/>
    </location>
</feature>
<evidence type="ECO:0000313" key="3">
    <source>
        <dbReference type="Proteomes" id="UP000041254"/>
    </source>
</evidence>
<dbReference type="EMBL" id="CDMY01000095">
    <property type="protein sequence ID" value="CEL92636.1"/>
    <property type="molecule type" value="Genomic_DNA"/>
</dbReference>
<accession>A0A0G4EBH5</accession>
<evidence type="ECO:0000313" key="2">
    <source>
        <dbReference type="EMBL" id="CEL92636.1"/>
    </source>
</evidence>
<dbReference type="AlphaFoldDB" id="A0A0G4EBH5"/>
<feature type="region of interest" description="Disordered" evidence="1">
    <location>
        <begin position="471"/>
        <end position="492"/>
    </location>
</feature>
<feature type="compositionally biased region" description="Acidic residues" evidence="1">
    <location>
        <begin position="474"/>
        <end position="492"/>
    </location>
</feature>